<dbReference type="AlphaFoldDB" id="A0A147EAJ2"/>
<comment type="caution">
    <text evidence="2">The sequence shown here is derived from an EMBL/GenBank/DDBJ whole genome shotgun (WGS) entry which is preliminary data.</text>
</comment>
<reference evidence="2 3" key="1">
    <citation type="journal article" date="2016" name="Front. Microbiol.">
        <title>Genomic Resource of Rice Seed Associated Bacteria.</title>
        <authorList>
            <person name="Midha S."/>
            <person name="Bansal K."/>
            <person name="Sharma S."/>
            <person name="Kumar N."/>
            <person name="Patil P.P."/>
            <person name="Chaudhry V."/>
            <person name="Patil P.B."/>
        </authorList>
    </citation>
    <scope>NUCLEOTIDE SEQUENCE [LARGE SCALE GENOMIC DNA]</scope>
    <source>
        <strain evidence="2 3">NS354</strain>
    </source>
</reference>
<accession>A0A147EAJ2</accession>
<feature type="region of interest" description="Disordered" evidence="1">
    <location>
        <begin position="227"/>
        <end position="264"/>
    </location>
</feature>
<dbReference type="Pfam" id="PF05013">
    <property type="entry name" value="FGase"/>
    <property type="match status" value="1"/>
</dbReference>
<dbReference type="OrthoDB" id="4470164at2"/>
<dbReference type="EMBL" id="LDRK01000128">
    <property type="protein sequence ID" value="KTR81428.1"/>
    <property type="molecule type" value="Genomic_DNA"/>
</dbReference>
<dbReference type="InterPro" id="IPR007709">
    <property type="entry name" value="N-FG_amidohydro"/>
</dbReference>
<dbReference type="Proteomes" id="UP000070810">
    <property type="component" value="Unassembled WGS sequence"/>
</dbReference>
<organism evidence="2 3">
    <name type="scientific">Leucobacter chromiiresistens</name>
    <dbReference type="NCBI Taxonomy" id="1079994"/>
    <lineage>
        <taxon>Bacteria</taxon>
        <taxon>Bacillati</taxon>
        <taxon>Actinomycetota</taxon>
        <taxon>Actinomycetes</taxon>
        <taxon>Micrococcales</taxon>
        <taxon>Microbacteriaceae</taxon>
        <taxon>Leucobacter</taxon>
    </lineage>
</organism>
<evidence type="ECO:0000313" key="3">
    <source>
        <dbReference type="Proteomes" id="UP000070810"/>
    </source>
</evidence>
<evidence type="ECO:0008006" key="4">
    <source>
        <dbReference type="Google" id="ProtNLM"/>
    </source>
</evidence>
<evidence type="ECO:0000256" key="1">
    <source>
        <dbReference type="SAM" id="MobiDB-lite"/>
    </source>
</evidence>
<protein>
    <recommendedName>
        <fullName evidence="4">N-formylglutamate amidohydrolase</fullName>
    </recommendedName>
</protein>
<gene>
    <name evidence="2" type="ORF">NS354_12465</name>
</gene>
<dbReference type="SUPFAM" id="SSF53187">
    <property type="entry name" value="Zn-dependent exopeptidases"/>
    <property type="match status" value="1"/>
</dbReference>
<dbReference type="Gene3D" id="3.40.630.40">
    <property type="entry name" value="Zn-dependent exopeptidases"/>
    <property type="match status" value="1"/>
</dbReference>
<keyword evidence="3" id="KW-1185">Reference proteome</keyword>
<dbReference type="RefSeq" id="WP_058594770.1">
    <property type="nucleotide sequence ID" value="NZ_LDRK01000128.1"/>
</dbReference>
<name>A0A147EAJ2_9MICO</name>
<evidence type="ECO:0000313" key="2">
    <source>
        <dbReference type="EMBL" id="KTR81428.1"/>
    </source>
</evidence>
<dbReference type="PATRIC" id="fig|1079994.3.peg.422"/>
<sequence>MSAHDLDLIPAGTVFAPSEVIHYADRDMRDLAQAISDADVLVTVPHAEAAIPEELVGFLAPGLTRRLQRDFSDATAARVVRRWAQIDPRIVAVVNPHPRLVRDANRARPDDLRDELRRAFDRVRAAGAAEDAGAAGAAEPADLDGVDAIRPVSYSNIAMLDAPATPERLDELVDALTAVAAQGLDVYEAMREELTELFITKGLAHGGACTLLSFHDTMHLGMRPDGSLDPEAPAGGLPGVVTLSNGGDTEGEERGTGEPVTMPPADLRMLADAHRTEFEVADHDAVALNRPYRGEHEIFAAAARFRSIAGEAEAAGFSPAAAQAKFSRAYLLGPHAIDALREPGADWVDEDPERIDFLAYACKRAWDAFRDRA</sequence>
<proteinExistence type="predicted"/>